<keyword evidence="3" id="KW-1185">Reference proteome</keyword>
<dbReference type="EMBL" id="JADBEC010000002">
    <property type="protein sequence ID" value="MBE1507664.1"/>
    <property type="molecule type" value="Genomic_DNA"/>
</dbReference>
<dbReference type="InterPro" id="IPR023214">
    <property type="entry name" value="HAD_sf"/>
</dbReference>
<dbReference type="InterPro" id="IPR050849">
    <property type="entry name" value="HAD-like_hydrolase_phosphatase"/>
</dbReference>
<dbReference type="Gene3D" id="3.40.50.1000">
    <property type="entry name" value="HAD superfamily/HAD-like"/>
    <property type="match status" value="1"/>
</dbReference>
<dbReference type="RefSeq" id="WP_192731375.1">
    <property type="nucleotide sequence ID" value="NZ_BAAAVL010000002.1"/>
</dbReference>
<gene>
    <name evidence="2" type="ORF">H4W29_004909</name>
</gene>
<sequence length="227" mass="25232">MQVFCDFDGTISKEDVTDLVLDRFARAEWREIEDQWTNGRITSAQCMRRQIQLLQARREDIDAFLDTIEIDNAFGAFKAFCEKNGLELVIVSDGVDHFIRRVLARHSLDNIRIIANRLISRPHVGMPEFDLGFPFKSASCTAGAGVCKCAQVRPSGNHVYIGDGRSDFCVSHEALLVFAKARLADYCRANCVPFIPYSGFAEIQASIATILSSPSRLPVVQAVAKTA</sequence>
<evidence type="ECO:0000313" key="2">
    <source>
        <dbReference type="EMBL" id="MBE1507664.1"/>
    </source>
</evidence>
<reference evidence="2 3" key="1">
    <citation type="submission" date="2020-10" db="EMBL/GenBank/DDBJ databases">
        <title>Sequencing the genomes of 1000 actinobacteria strains.</title>
        <authorList>
            <person name="Klenk H.-P."/>
        </authorList>
    </citation>
    <scope>NUCLEOTIDE SEQUENCE [LARGE SCALE GENOMIC DNA]</scope>
    <source>
        <strain evidence="2 3">DSM 7307</strain>
    </source>
</reference>
<name>A0ABR9IWT8_RHIVS</name>
<dbReference type="Pfam" id="PF12710">
    <property type="entry name" value="HAD"/>
    <property type="match status" value="1"/>
</dbReference>
<accession>A0ABR9IWT8</accession>
<evidence type="ECO:0000256" key="1">
    <source>
        <dbReference type="ARBA" id="ARBA00022801"/>
    </source>
</evidence>
<comment type="caution">
    <text evidence="2">The sequence shown here is derived from an EMBL/GenBank/DDBJ whole genome shotgun (WGS) entry which is preliminary data.</text>
</comment>
<protein>
    <submittedName>
        <fullName evidence="2">2,3-diketo-5-methylthio-1-phosphopentane phosphatase</fullName>
    </submittedName>
</protein>
<dbReference type="InterPro" id="IPR036412">
    <property type="entry name" value="HAD-like_sf"/>
</dbReference>
<dbReference type="Gene3D" id="3.90.1470.20">
    <property type="match status" value="1"/>
</dbReference>
<proteinExistence type="predicted"/>
<dbReference type="NCBIfam" id="TIGR01489">
    <property type="entry name" value="DKMTPPase-SF"/>
    <property type="match status" value="1"/>
</dbReference>
<dbReference type="PANTHER" id="PTHR28181">
    <property type="entry name" value="UPF0655 PROTEIN YCR015C"/>
    <property type="match status" value="1"/>
</dbReference>
<dbReference type="SUPFAM" id="SSF56784">
    <property type="entry name" value="HAD-like"/>
    <property type="match status" value="1"/>
</dbReference>
<dbReference type="InterPro" id="IPR006384">
    <property type="entry name" value="HAD_hydro_PyrdxlP_Pase-like"/>
</dbReference>
<dbReference type="Proteomes" id="UP000620262">
    <property type="component" value="Unassembled WGS sequence"/>
</dbReference>
<keyword evidence="1" id="KW-0378">Hydrolase</keyword>
<dbReference type="PANTHER" id="PTHR28181:SF2">
    <property type="entry name" value="PHOSPHORIC MONOESTER HYDROLASE"/>
    <property type="match status" value="1"/>
</dbReference>
<evidence type="ECO:0000313" key="3">
    <source>
        <dbReference type="Proteomes" id="UP000620262"/>
    </source>
</evidence>
<dbReference type="NCBIfam" id="TIGR01488">
    <property type="entry name" value="HAD-SF-IB"/>
    <property type="match status" value="1"/>
</dbReference>
<organism evidence="2 3">
    <name type="scientific">Rhizobium viscosum</name>
    <name type="common">Arthrobacter viscosus</name>
    <dbReference type="NCBI Taxonomy" id="1673"/>
    <lineage>
        <taxon>Bacteria</taxon>
        <taxon>Pseudomonadati</taxon>
        <taxon>Pseudomonadota</taxon>
        <taxon>Alphaproteobacteria</taxon>
        <taxon>Hyphomicrobiales</taxon>
        <taxon>Rhizobiaceae</taxon>
        <taxon>Rhizobium/Agrobacterium group</taxon>
        <taxon>Rhizobium</taxon>
    </lineage>
</organism>